<dbReference type="InterPro" id="IPR007070">
    <property type="entry name" value="GPI_EtnP_transferase_1"/>
</dbReference>
<dbReference type="InterPro" id="IPR017852">
    <property type="entry name" value="GPI_EtnP_transferase_1_C"/>
</dbReference>
<feature type="transmembrane region" description="Helical" evidence="13">
    <location>
        <begin position="39"/>
        <end position="59"/>
    </location>
</feature>
<evidence type="ECO:0000256" key="8">
    <source>
        <dbReference type="ARBA" id="ARBA00022824"/>
    </source>
</evidence>
<evidence type="ECO:0000256" key="2">
    <source>
        <dbReference type="ARBA" id="ARBA00004687"/>
    </source>
</evidence>
<feature type="transmembrane region" description="Helical" evidence="13">
    <location>
        <begin position="689"/>
        <end position="707"/>
    </location>
</feature>
<feature type="transmembrane region" description="Helical" evidence="13">
    <location>
        <begin position="883"/>
        <end position="903"/>
    </location>
</feature>
<protein>
    <recommendedName>
        <fullName evidence="4 13">GPI ethanolamine phosphate transferase 1</fullName>
        <ecNumber evidence="13">2.-.-.-</ecNumber>
    </recommendedName>
</protein>
<dbReference type="Gene3D" id="3.40.720.10">
    <property type="entry name" value="Alkaline Phosphatase, subunit A"/>
    <property type="match status" value="1"/>
</dbReference>
<dbReference type="PANTHER" id="PTHR12250:SF0">
    <property type="entry name" value="GPI ETHANOLAMINE PHOSPHATE TRANSFERASE 1"/>
    <property type="match status" value="1"/>
</dbReference>
<feature type="transmembrane region" description="Helical" evidence="13">
    <location>
        <begin position="743"/>
        <end position="761"/>
    </location>
</feature>
<keyword evidence="10 13" id="KW-0472">Membrane</keyword>
<evidence type="ECO:0000256" key="1">
    <source>
        <dbReference type="ARBA" id="ARBA00004477"/>
    </source>
</evidence>
<evidence type="ECO:0000313" key="15">
    <source>
        <dbReference type="EMBL" id="CDI51382.1"/>
    </source>
</evidence>
<reference evidence="15" key="1">
    <citation type="journal article" date="2014" name="Genome Biol. Evol.">
        <title>Gene Loss Rather Than Gene Gain Is Associated with a Host Jump from Monocots to Dicots in the Smut Fungus Melanopsichium pennsylvanicum.</title>
        <authorList>
            <person name="Sharma R."/>
            <person name="Mishra B."/>
            <person name="Runge F."/>
            <person name="Thines M."/>
        </authorList>
    </citation>
    <scope>NUCLEOTIDE SEQUENCE</scope>
    <source>
        <strain evidence="15">4</strain>
    </source>
</reference>
<evidence type="ECO:0000256" key="9">
    <source>
        <dbReference type="ARBA" id="ARBA00022989"/>
    </source>
</evidence>
<dbReference type="PANTHER" id="PTHR12250">
    <property type="entry name" value="PHOSPHATIDYLINOSITOL GLYCAN, CLASS N"/>
    <property type="match status" value="1"/>
</dbReference>
<feature type="transmembrane region" description="Helical" evidence="13">
    <location>
        <begin position="955"/>
        <end position="980"/>
    </location>
</feature>
<keyword evidence="8 13" id="KW-0256">Endoplasmic reticulum</keyword>
<accession>A0A077QXX8</accession>
<dbReference type="GO" id="GO:0071555">
    <property type="term" value="P:cell wall organization"/>
    <property type="evidence" value="ECO:0007669"/>
    <property type="project" value="UniProtKB-KW"/>
</dbReference>
<evidence type="ECO:0000256" key="12">
    <source>
        <dbReference type="ARBA" id="ARBA00023316"/>
    </source>
</evidence>
<keyword evidence="5 13" id="KW-0337">GPI-anchor biosynthesis</keyword>
<feature type="transmembrane region" description="Helical" evidence="13">
    <location>
        <begin position="843"/>
        <end position="862"/>
    </location>
</feature>
<organism evidence="15">
    <name type="scientific">Melanopsichium pennsylvanicum 4</name>
    <dbReference type="NCBI Taxonomy" id="1398559"/>
    <lineage>
        <taxon>Eukaryota</taxon>
        <taxon>Fungi</taxon>
        <taxon>Dikarya</taxon>
        <taxon>Basidiomycota</taxon>
        <taxon>Ustilaginomycotina</taxon>
        <taxon>Ustilaginomycetes</taxon>
        <taxon>Ustilaginales</taxon>
        <taxon>Ustilaginaceae</taxon>
        <taxon>Melanopsichium</taxon>
    </lineage>
</organism>
<dbReference type="GO" id="GO:0006506">
    <property type="term" value="P:GPI anchor biosynthetic process"/>
    <property type="evidence" value="ECO:0007669"/>
    <property type="project" value="UniProtKB-UniPathway"/>
</dbReference>
<evidence type="ECO:0000256" key="3">
    <source>
        <dbReference type="ARBA" id="ARBA00008400"/>
    </source>
</evidence>
<dbReference type="GO" id="GO:0051377">
    <property type="term" value="F:mannose-ethanolamine phosphotransferase activity"/>
    <property type="evidence" value="ECO:0007669"/>
    <property type="project" value="UniProtKB-UniRule"/>
</dbReference>
<proteinExistence type="inferred from homology"/>
<comment type="similarity">
    <text evidence="3 13">Belongs to the PIGG/PIGN/PIGO family. PIGN subfamily.</text>
</comment>
<feature type="transmembrane region" description="Helical" evidence="13">
    <location>
        <begin position="664"/>
        <end position="683"/>
    </location>
</feature>
<comment type="subcellular location">
    <subcellularLocation>
        <location evidence="1 13">Endoplasmic reticulum membrane</location>
        <topology evidence="1 13">Multi-pass membrane protein</topology>
    </subcellularLocation>
</comment>
<keyword evidence="12" id="KW-0961">Cell wall biogenesis/degradation</keyword>
<evidence type="ECO:0000259" key="14">
    <source>
        <dbReference type="Pfam" id="PF04987"/>
    </source>
</evidence>
<feature type="transmembrane region" description="Helical" evidence="13">
    <location>
        <begin position="992"/>
        <end position="1013"/>
    </location>
</feature>
<keyword evidence="9 13" id="KW-1133">Transmembrane helix</keyword>
<evidence type="ECO:0000256" key="11">
    <source>
        <dbReference type="ARBA" id="ARBA00023180"/>
    </source>
</evidence>
<feature type="domain" description="GPI ethanolamine phosphate transferase 1 C-terminal" evidence="14">
    <location>
        <begin position="545"/>
        <end position="1079"/>
    </location>
</feature>
<feature type="transmembrane region" description="Helical" evidence="13">
    <location>
        <begin position="719"/>
        <end position="737"/>
    </location>
</feature>
<dbReference type="GO" id="GO:0005789">
    <property type="term" value="C:endoplasmic reticulum membrane"/>
    <property type="evidence" value="ECO:0007669"/>
    <property type="project" value="UniProtKB-SubCell"/>
</dbReference>
<dbReference type="CDD" id="cd16020">
    <property type="entry name" value="GPI_EPT_1"/>
    <property type="match status" value="1"/>
</dbReference>
<evidence type="ECO:0000256" key="7">
    <source>
        <dbReference type="ARBA" id="ARBA00022692"/>
    </source>
</evidence>
<evidence type="ECO:0000256" key="4">
    <source>
        <dbReference type="ARBA" id="ARBA00020831"/>
    </source>
</evidence>
<evidence type="ECO:0000256" key="6">
    <source>
        <dbReference type="ARBA" id="ARBA00022679"/>
    </source>
</evidence>
<feature type="transmembrane region" description="Helical" evidence="13">
    <location>
        <begin position="555"/>
        <end position="580"/>
    </location>
</feature>
<dbReference type="AlphaFoldDB" id="A0A077QXX8"/>
<feature type="transmembrane region" description="Helical" evidence="13">
    <location>
        <begin position="812"/>
        <end position="831"/>
    </location>
</feature>
<evidence type="ECO:0000256" key="10">
    <source>
        <dbReference type="ARBA" id="ARBA00023136"/>
    </source>
</evidence>
<dbReference type="FunFam" id="3.40.720.10:FF:000015">
    <property type="entry name" value="GPI ethanolamine phosphate transferase 1"/>
    <property type="match status" value="1"/>
</dbReference>
<name>A0A077QXX8_9BASI</name>
<keyword evidence="11" id="KW-0325">Glycoprotein</keyword>
<dbReference type="InterPro" id="IPR037671">
    <property type="entry name" value="PIGN_N"/>
</dbReference>
<keyword evidence="6 13" id="KW-0808">Transferase</keyword>
<evidence type="ECO:0000256" key="5">
    <source>
        <dbReference type="ARBA" id="ARBA00022502"/>
    </source>
</evidence>
<dbReference type="InterPro" id="IPR017850">
    <property type="entry name" value="Alkaline_phosphatase_core_sf"/>
</dbReference>
<sequence length="1112" mass="122026">MSKADSKHAYSTRSTAIDGIISAGPLRVKRLGKISSARFLVLSLLFHILYIGCIFDIYFTSPVVHPQPRFSVKDTIKLSNSSSNFEAPSKRLVLIVGDGLRADTLFKKHSSELFPAWSIARASSYGQDGTMGSWASFAKNPRRQPYPYPLALELDKSLDSTIHLPGNVPATAFAAPFLRSVSRNRGVWGLSHTRVPTESRPGHVAMIAGMYEDVSAVTKGWKLNPIAFDSILNQSSHSFAFGSPDIVPMFAVGAAADRVDMWTYNEQDEDFTKDASHLDLWVLDRFKELLSRARSDAKLSAKVRKPGTVFFLHLLGLDTTGHTYRPMSPEYVGNTIVVDAIAREVEKVMDSFFEHDGRTAYVFTADHGMSLKGNHGDGDPHNTRTPLVAWGAGVRGPRSATSEERLLSKAEQREDSYFADWHLDDVARVDLDQADITPLMATLLGVPIPANSEGRLRLDVVDLAEEHKARALLANAQQVLETYRVKHADRARRMVRFKPFASLSPEGDQEWPGEKKVEKILVSIEEGNFEEAVILSNRLIDDAIEGARYLQTYDWLLLCSIVTIGYVGSMVYSFSFLLHNHTLPQDVVASLTSAPGISRPNLLKIAMAPVSGAVFALFAAQEMPISYYLYAALAVLFWGRIADDLPLFAAAYRHVSRARDGVSVVQTVFGIIAGLVMLEIIALGYMHRAAWFVGFIALGFGWPAFGLSSDFKSENEGLVLIWGLCCLFTGLFTIGDVNKEESIVLLMLSAVAFLAAGCAILSRPLWFFPSSTVANQPVKHPKEGDSNDAARLEHVRNAHEVHLNHTLRTLRVQLIVLVITAITTAISAWSLRLKQGLPLATQLLAWGCLAMCLTFPFAYGFCRGISVRSGADGDERTVVRQSSSQRLAIVIFAFAPVFVLLSLRDEVLFFGCYTVTLLVWAKLEGSLHELRSGGRDEKSGKVKRLLQLPELRISLFYLFLLHIGFFGTGNVASISSFYLSPVYRLVPVFNPFLMATLLLLKILVPFLILNAVFSLLATVPPLPTEAIVPKSIDRGLKLMGATAPGGLGLDSGLSLVFGAGLAADVLALNFLFAVKSEGSWLEIGQTITHFVMANLLQIFMLALAAASNLILG</sequence>
<dbReference type="Pfam" id="PF04987">
    <property type="entry name" value="PigN"/>
    <property type="match status" value="1"/>
</dbReference>
<keyword evidence="7 13" id="KW-0812">Transmembrane</keyword>
<feature type="transmembrane region" description="Helical" evidence="13">
    <location>
        <begin position="1086"/>
        <end position="1111"/>
    </location>
</feature>
<dbReference type="EC" id="2.-.-.-" evidence="13"/>
<dbReference type="SUPFAM" id="SSF53649">
    <property type="entry name" value="Alkaline phosphatase-like"/>
    <property type="match status" value="1"/>
</dbReference>
<comment type="function">
    <text evidence="13">Ethanolamine phosphate transferase involved in glycosylphosphatidylinositol-anchor biosynthesis. Transfers ethanolamine phosphate to the first alpha-1,4-linked mannose of the glycosylphosphatidylinositol precursor of GPI-anchor.</text>
</comment>
<comment type="pathway">
    <text evidence="2 13">Glycolipid biosynthesis; glycosylphosphatidylinositol-anchor biosynthesis.</text>
</comment>
<evidence type="ECO:0000256" key="13">
    <source>
        <dbReference type="RuleBase" id="RU367138"/>
    </source>
</evidence>
<dbReference type="EMBL" id="HG529501">
    <property type="protein sequence ID" value="CDI51382.1"/>
    <property type="molecule type" value="Genomic_DNA"/>
</dbReference>
<dbReference type="UniPathway" id="UPA00196"/>
<feature type="transmembrane region" description="Helical" evidence="13">
    <location>
        <begin position="1053"/>
        <end position="1074"/>
    </location>
</feature>
<feature type="transmembrane region" description="Helical" evidence="13">
    <location>
        <begin position="627"/>
        <end position="652"/>
    </location>
</feature>